<evidence type="ECO:0000256" key="1">
    <source>
        <dbReference type="SAM" id="MobiDB-lite"/>
    </source>
</evidence>
<feature type="compositionally biased region" description="Basic and acidic residues" evidence="1">
    <location>
        <begin position="32"/>
        <end position="49"/>
    </location>
</feature>
<evidence type="ECO:0000313" key="2">
    <source>
        <dbReference type="EMBL" id="DAD77601.1"/>
    </source>
</evidence>
<sequence length="207" mass="23279">MAVYGPVGAEELYHYGIPRKSGRYPYGSGKEPYQDDPKKRRLNKDESAPKARSVAKVTSAQKNFAKKPETIWSKHRKAQAEKQAEKDQQAKEEAAKKAEAAKTASQKAKEMTDEELVRAINRLRLEQTYMSMIDPPKQSGQQNQNQQQQVQKTIDKGKKFIDKLKSGSKDVADLSQNIGNIMGGAQKAYANYQSIMKLMEAAKKRNS</sequence>
<accession>A0A8S5M5J3</accession>
<protein>
    <submittedName>
        <fullName evidence="2">RNA dependent RNA polymerase</fullName>
    </submittedName>
</protein>
<feature type="compositionally biased region" description="Basic and acidic residues" evidence="1">
    <location>
        <begin position="78"/>
        <end position="100"/>
    </location>
</feature>
<organism evidence="2">
    <name type="scientific">Siphoviridae sp. ctQyg71</name>
    <dbReference type="NCBI Taxonomy" id="2826330"/>
    <lineage>
        <taxon>Viruses</taxon>
        <taxon>Duplodnaviria</taxon>
        <taxon>Heunggongvirae</taxon>
        <taxon>Uroviricota</taxon>
        <taxon>Caudoviricetes</taxon>
    </lineage>
</organism>
<dbReference type="EMBL" id="BK014828">
    <property type="protein sequence ID" value="DAD77601.1"/>
    <property type="molecule type" value="Genomic_DNA"/>
</dbReference>
<feature type="compositionally biased region" description="Low complexity" evidence="1">
    <location>
        <begin position="141"/>
        <end position="151"/>
    </location>
</feature>
<feature type="region of interest" description="Disordered" evidence="1">
    <location>
        <begin position="14"/>
        <end position="115"/>
    </location>
</feature>
<reference evidence="2" key="1">
    <citation type="journal article" date="2021" name="Proc. Natl. Acad. Sci. U.S.A.">
        <title>A Catalog of Tens of Thousands of Viruses from Human Metagenomes Reveals Hidden Associations with Chronic Diseases.</title>
        <authorList>
            <person name="Tisza M.J."/>
            <person name="Buck C.B."/>
        </authorList>
    </citation>
    <scope>NUCLEOTIDE SEQUENCE</scope>
    <source>
        <strain evidence="2">CtQyg71</strain>
    </source>
</reference>
<name>A0A8S5M5J3_9CAUD</name>
<proteinExistence type="predicted"/>
<feature type="region of interest" description="Disordered" evidence="1">
    <location>
        <begin position="127"/>
        <end position="157"/>
    </location>
</feature>